<dbReference type="PANTHER" id="PTHR11086:SF18">
    <property type="entry name" value="DEOXYCYTIDYLATE DEAMINASE"/>
    <property type="match status" value="1"/>
</dbReference>
<dbReference type="Proteomes" id="UP000654452">
    <property type="component" value="Unassembled WGS sequence"/>
</dbReference>
<comment type="caution">
    <text evidence="3">The sequence shown here is derived from an EMBL/GenBank/DDBJ whole genome shotgun (WGS) entry which is preliminary data.</text>
</comment>
<dbReference type="Pfam" id="PF00383">
    <property type="entry name" value="dCMP_cyt_deam_1"/>
    <property type="match status" value="1"/>
</dbReference>
<evidence type="ECO:0000313" key="4">
    <source>
        <dbReference type="Proteomes" id="UP000654452"/>
    </source>
</evidence>
<proteinExistence type="predicted"/>
<organism evidence="3 4">
    <name type="scientific">Azospirillum aestuarii</name>
    <dbReference type="NCBI Taxonomy" id="2802052"/>
    <lineage>
        <taxon>Bacteria</taxon>
        <taxon>Pseudomonadati</taxon>
        <taxon>Pseudomonadota</taxon>
        <taxon>Alphaproteobacteria</taxon>
        <taxon>Rhodospirillales</taxon>
        <taxon>Azospirillaceae</taxon>
        <taxon>Azospirillum</taxon>
    </lineage>
</organism>
<dbReference type="PROSITE" id="PS51747">
    <property type="entry name" value="CYT_DCMP_DEAMINASES_2"/>
    <property type="match status" value="1"/>
</dbReference>
<dbReference type="Gene3D" id="3.40.140.10">
    <property type="entry name" value="Cytidine Deaminase, domain 2"/>
    <property type="match status" value="1"/>
</dbReference>
<dbReference type="SUPFAM" id="SSF53927">
    <property type="entry name" value="Cytidine deaminase-like"/>
    <property type="match status" value="1"/>
</dbReference>
<dbReference type="Gene3D" id="3.40.50.300">
    <property type="entry name" value="P-loop containing nucleotide triphosphate hydrolases"/>
    <property type="match status" value="1"/>
</dbReference>
<dbReference type="InterPro" id="IPR016193">
    <property type="entry name" value="Cytidine_deaminase-like"/>
</dbReference>
<evidence type="ECO:0000313" key="3">
    <source>
        <dbReference type="EMBL" id="MBK4721787.1"/>
    </source>
</evidence>
<reference evidence="3 4" key="1">
    <citation type="submission" date="2021-01" db="EMBL/GenBank/DDBJ databases">
        <title>Azospirillum sp. YIM DDC1 draft genome.</title>
        <authorList>
            <person name="Wang Y.-X."/>
        </authorList>
    </citation>
    <scope>NUCLEOTIDE SEQUENCE [LARGE SCALE GENOMIC DNA]</scope>
    <source>
        <strain evidence="3 4">YIM DDC1</strain>
    </source>
</reference>
<dbReference type="InterPro" id="IPR027417">
    <property type="entry name" value="P-loop_NTPase"/>
</dbReference>
<name>A0ABS1I4W7_9PROT</name>
<evidence type="ECO:0000259" key="2">
    <source>
        <dbReference type="PROSITE" id="PS51747"/>
    </source>
</evidence>
<dbReference type="EMBL" id="JAEPIV010000017">
    <property type="protein sequence ID" value="MBK4721787.1"/>
    <property type="molecule type" value="Genomic_DNA"/>
</dbReference>
<keyword evidence="1" id="KW-0378">Hydrolase</keyword>
<sequence length="581" mass="65243">MATPESVNQELRGGVDKLFNQRDSFIVIGLTGRTGSGCSTAAKILASEFSSISLPPITCPMKDNEGRKYGIIREWATKHWQPFTVINVSSIIFAHLCMVSEGEFRGIVEKKCDSSDFAKLLGIVGSVKEKLEKHKIERYKSRDNEDIDEIRRAYNFYYIELPKLTQDFKEEISLSGASVYTDVMQSIGDDIRTSGVAGVQRADHNQIYTLPEFLNNLIKLGRRYSEIEKRPGYFVIDAIRNPFEVEFFRGRYSAFYLFAITTDEACRKRRLHAMNYTDENIKKISEKEYPEKDNLKGYNILVSQHIGKCLEQADIIAENPDSGVDGTCEPLSISIVKYVSLIQHPGLISPNRVERCMQVAITAKLSSGCISRQVGAVVTDENFSIRAIGWNSTAEGQVPCNLRNVMRLKDRSDANAFSDFERNSSNEEFKTEFNKLTGFIGHGHSIEGRPLSYCFKSLYNKATGEKNQVFTRALHAEENAFMQIAKYGGQNIKGGVLFSTASPCELCSKKAYQLGISNIYYIDPYPGIAKELILSCGDNRPKLHLFTGAIGRAYVQLYQPLVPFKDELEAIMAVNNSSNSQ</sequence>
<dbReference type="RefSeq" id="WP_200486486.1">
    <property type="nucleotide sequence ID" value="NZ_JAEPIV010000017.1"/>
</dbReference>
<protein>
    <recommendedName>
        <fullName evidence="2">CMP/dCMP-type deaminase domain-containing protein</fullName>
    </recommendedName>
</protein>
<accession>A0ABS1I4W7</accession>
<keyword evidence="4" id="KW-1185">Reference proteome</keyword>
<evidence type="ECO:0000256" key="1">
    <source>
        <dbReference type="ARBA" id="ARBA00022801"/>
    </source>
</evidence>
<gene>
    <name evidence="3" type="ORF">JJL56_23305</name>
</gene>
<dbReference type="InterPro" id="IPR002125">
    <property type="entry name" value="CMP_dCMP_dom"/>
</dbReference>
<dbReference type="PANTHER" id="PTHR11086">
    <property type="entry name" value="DEOXYCYTIDYLATE DEAMINASE-RELATED"/>
    <property type="match status" value="1"/>
</dbReference>
<feature type="domain" description="CMP/dCMP-type deaminase" evidence="2">
    <location>
        <begin position="351"/>
        <end position="539"/>
    </location>
</feature>
<dbReference type="InterPro" id="IPR015517">
    <property type="entry name" value="dCMP_deaminase-rel"/>
</dbReference>